<dbReference type="Pfam" id="PF12802">
    <property type="entry name" value="MarR_2"/>
    <property type="match status" value="1"/>
</dbReference>
<keyword evidence="3" id="KW-0804">Transcription</keyword>
<dbReference type="GO" id="GO:0003700">
    <property type="term" value="F:DNA-binding transcription factor activity"/>
    <property type="evidence" value="ECO:0007669"/>
    <property type="project" value="InterPro"/>
</dbReference>
<dbReference type="AlphaFoldDB" id="A0AB39TP00"/>
<name>A0AB39TP00_9ACTN</name>
<organism evidence="5">
    <name type="scientific">Streptomyces sp. Y1</name>
    <dbReference type="NCBI Taxonomy" id="3238634"/>
    <lineage>
        <taxon>Bacteria</taxon>
        <taxon>Bacillati</taxon>
        <taxon>Actinomycetota</taxon>
        <taxon>Actinomycetes</taxon>
        <taxon>Kitasatosporales</taxon>
        <taxon>Streptomycetaceae</taxon>
        <taxon>Streptomyces</taxon>
    </lineage>
</organism>
<dbReference type="InterPro" id="IPR000835">
    <property type="entry name" value="HTH_MarR-typ"/>
</dbReference>
<dbReference type="Gene3D" id="1.10.10.10">
    <property type="entry name" value="Winged helix-like DNA-binding domain superfamily/Winged helix DNA-binding domain"/>
    <property type="match status" value="1"/>
</dbReference>
<dbReference type="InterPro" id="IPR045981">
    <property type="entry name" value="DUF5937"/>
</dbReference>
<keyword evidence="1" id="KW-0805">Transcription regulation</keyword>
<dbReference type="GO" id="GO:0003677">
    <property type="term" value="F:DNA binding"/>
    <property type="evidence" value="ECO:0007669"/>
    <property type="project" value="UniProtKB-KW"/>
</dbReference>
<evidence type="ECO:0000256" key="1">
    <source>
        <dbReference type="ARBA" id="ARBA00023015"/>
    </source>
</evidence>
<dbReference type="EMBL" id="CP163445">
    <property type="protein sequence ID" value="XDQ81022.1"/>
    <property type="molecule type" value="Genomic_DNA"/>
</dbReference>
<dbReference type="Pfam" id="PF19361">
    <property type="entry name" value="DUF5937"/>
    <property type="match status" value="1"/>
</dbReference>
<dbReference type="CDD" id="cd00090">
    <property type="entry name" value="HTH_ARSR"/>
    <property type="match status" value="1"/>
</dbReference>
<evidence type="ECO:0000256" key="3">
    <source>
        <dbReference type="ARBA" id="ARBA00023163"/>
    </source>
</evidence>
<dbReference type="InterPro" id="IPR036390">
    <property type="entry name" value="WH_DNA-bd_sf"/>
</dbReference>
<dbReference type="PANTHER" id="PTHR43132:SF8">
    <property type="entry name" value="HTH-TYPE TRANSCRIPTIONAL REGULATOR KMTR"/>
    <property type="match status" value="1"/>
</dbReference>
<keyword evidence="2" id="KW-0238">DNA-binding</keyword>
<accession>A0AB39TP00</accession>
<dbReference type="RefSeq" id="WP_369184056.1">
    <property type="nucleotide sequence ID" value="NZ_CP163445.1"/>
</dbReference>
<evidence type="ECO:0000259" key="4">
    <source>
        <dbReference type="SMART" id="SM00418"/>
    </source>
</evidence>
<reference evidence="5" key="1">
    <citation type="submission" date="2024-07" db="EMBL/GenBank/DDBJ databases">
        <authorList>
            <person name="Yu S.T."/>
        </authorList>
    </citation>
    <scope>NUCLEOTIDE SEQUENCE</scope>
    <source>
        <strain evidence="5">Y1</strain>
    </source>
</reference>
<dbReference type="SUPFAM" id="SSF46785">
    <property type="entry name" value="Winged helix' DNA-binding domain"/>
    <property type="match status" value="1"/>
</dbReference>
<dbReference type="PANTHER" id="PTHR43132">
    <property type="entry name" value="ARSENICAL RESISTANCE OPERON REPRESSOR ARSR-RELATED"/>
    <property type="match status" value="1"/>
</dbReference>
<sequence length="331" mass="35820">MVYRFHFTGADLARTRVAPSVPPLEELSIALRVLQDRNQALRFGTWRREVWARLPPGARMVLDLTPRHGWTPGFLSPRGPGGVPELLEQVAATPTTRLRTTLAQIAERQRLPGWAARLGDSPEALRQLVDALGQVHAVALAPYWPQVTAQIAADRAVRSHDLLHGGVERLLHGLYPPRIRWRAPVLEVDLASGLEGDVHLEGRGLLLVPSVFATQAPVVNPDAEPQPILTYPAHRDEQAGPLTLTTRTAPHDTPAPLTALLGRTRAAVLHVIAQRPGCTTGEIATALAIGPSGASQHATVLREAGLITTLRHHNTARHTPTPTALTLLGHP</sequence>
<proteinExistence type="predicted"/>
<dbReference type="InterPro" id="IPR051011">
    <property type="entry name" value="Metal_resp_trans_reg"/>
</dbReference>
<evidence type="ECO:0000313" key="5">
    <source>
        <dbReference type="EMBL" id="XDQ81022.1"/>
    </source>
</evidence>
<feature type="domain" description="HTH arsR-type" evidence="4">
    <location>
        <begin position="255"/>
        <end position="330"/>
    </location>
</feature>
<dbReference type="InterPro" id="IPR036388">
    <property type="entry name" value="WH-like_DNA-bd_sf"/>
</dbReference>
<dbReference type="SMART" id="SM00418">
    <property type="entry name" value="HTH_ARSR"/>
    <property type="match status" value="1"/>
</dbReference>
<dbReference type="InterPro" id="IPR011991">
    <property type="entry name" value="ArsR-like_HTH"/>
</dbReference>
<gene>
    <name evidence="5" type="ORF">AB2U05_22465</name>
</gene>
<protein>
    <submittedName>
        <fullName evidence="5">DUF5937 family protein</fullName>
    </submittedName>
</protein>
<evidence type="ECO:0000256" key="2">
    <source>
        <dbReference type="ARBA" id="ARBA00023125"/>
    </source>
</evidence>
<dbReference type="InterPro" id="IPR001845">
    <property type="entry name" value="HTH_ArsR_DNA-bd_dom"/>
</dbReference>